<dbReference type="Pfam" id="PF21105">
    <property type="entry name" value="DyP_N"/>
    <property type="match status" value="1"/>
</dbReference>
<evidence type="ECO:0000313" key="7">
    <source>
        <dbReference type="EMBL" id="TCS38691.1"/>
    </source>
</evidence>
<keyword evidence="4" id="KW-0560">Oxidoreductase</keyword>
<dbReference type="InterPro" id="IPR011008">
    <property type="entry name" value="Dimeric_a/b-barrel"/>
</dbReference>
<keyword evidence="3" id="KW-0479">Metal-binding</keyword>
<organism evidence="7 8">
    <name type="scientific">Paucimonas lemoignei</name>
    <name type="common">Pseudomonas lemoignei</name>
    <dbReference type="NCBI Taxonomy" id="29443"/>
    <lineage>
        <taxon>Bacteria</taxon>
        <taxon>Pseudomonadati</taxon>
        <taxon>Pseudomonadota</taxon>
        <taxon>Betaproteobacteria</taxon>
        <taxon>Burkholderiales</taxon>
        <taxon>Burkholderiaceae</taxon>
        <taxon>Paucimonas</taxon>
    </lineage>
</organism>
<evidence type="ECO:0000256" key="2">
    <source>
        <dbReference type="ARBA" id="ARBA00022559"/>
    </source>
</evidence>
<keyword evidence="5" id="KW-0408">Iron</keyword>
<feature type="domain" description="DyP dimeric alpha+beta barrel" evidence="6">
    <location>
        <begin position="9"/>
        <end position="163"/>
    </location>
</feature>
<dbReference type="GO" id="GO:0046872">
    <property type="term" value="F:metal ion binding"/>
    <property type="evidence" value="ECO:0007669"/>
    <property type="project" value="UniProtKB-KW"/>
</dbReference>
<evidence type="ECO:0000313" key="8">
    <source>
        <dbReference type="Proteomes" id="UP000295382"/>
    </source>
</evidence>
<gene>
    <name evidence="7" type="ORF">EDC30_102432</name>
</gene>
<protein>
    <submittedName>
        <fullName evidence="7">Dyp-type peroxidase family</fullName>
    </submittedName>
</protein>
<dbReference type="PANTHER" id="PTHR30521:SF5">
    <property type="entry name" value="BLR4509 PROTEIN"/>
    <property type="match status" value="1"/>
</dbReference>
<comment type="cofactor">
    <cofactor evidence="1">
        <name>heme b</name>
        <dbReference type="ChEBI" id="CHEBI:60344"/>
    </cofactor>
</comment>
<sequence length="501" mass="55744">MTKALDLFDIQGNVLKAYGRFSFPYARYVFLRVRHGERGRKFVAAVSRNVTTAVTWGDGPNEIPKPQATTNIAFTFAGLRALGVPEASLRGFPSEFMMGMKMRKDILGDNGPSSPDHWDPVWQGSQVHIFISINGQKLEFLEQRYHWLLEQINQSEGGVALLAGHRGNDGADDLPYQEAHALVENGKLTSKEHFGYTDGIGDPVFEGLPDAERYVAGRGKQTAKGWEPLATGEFILGHIDEAKEYPRAPSPMSLVRNGTYMVYRKLHENVGSFNSFLDSEGSAYPGGREQLAAKFVGRWRDNGAPLADAPDAAAKQEWDRRFAQASPEEQDRMLSAFTFDQDADGAKCPFSSHIRRINPRASLQTTPGAFDTPGALANRRRILRRGLPYGEVKDSSRDDGNHGIIILMMQADIHRQFEFVQQQWVNYGNDFRAGNDKEIILGNHDAEYPSRAVLPVSPDSDEAPHFLRNIPRLVETRGGDYFFVPGMAALRMIAEGSVDPT</sequence>
<evidence type="ECO:0000256" key="4">
    <source>
        <dbReference type="ARBA" id="ARBA00023002"/>
    </source>
</evidence>
<accession>A0A4R3I1U2</accession>
<dbReference type="Proteomes" id="UP000295382">
    <property type="component" value="Unassembled WGS sequence"/>
</dbReference>
<evidence type="ECO:0000256" key="3">
    <source>
        <dbReference type="ARBA" id="ARBA00022723"/>
    </source>
</evidence>
<dbReference type="InterPro" id="IPR049509">
    <property type="entry name" value="DyP_N"/>
</dbReference>
<dbReference type="OrthoDB" id="9781066at2"/>
<evidence type="ECO:0000256" key="5">
    <source>
        <dbReference type="ARBA" id="ARBA00023004"/>
    </source>
</evidence>
<dbReference type="GO" id="GO:0005829">
    <property type="term" value="C:cytosol"/>
    <property type="evidence" value="ECO:0007669"/>
    <property type="project" value="TreeGrafter"/>
</dbReference>
<dbReference type="GO" id="GO:0004601">
    <property type="term" value="F:peroxidase activity"/>
    <property type="evidence" value="ECO:0007669"/>
    <property type="project" value="UniProtKB-KW"/>
</dbReference>
<dbReference type="InterPro" id="IPR006314">
    <property type="entry name" value="Dyp_peroxidase"/>
</dbReference>
<reference evidence="7 8" key="1">
    <citation type="submission" date="2019-03" db="EMBL/GenBank/DDBJ databases">
        <title>Genomic Encyclopedia of Type Strains, Phase IV (KMG-IV): sequencing the most valuable type-strain genomes for metagenomic binning, comparative biology and taxonomic classification.</title>
        <authorList>
            <person name="Goeker M."/>
        </authorList>
    </citation>
    <scope>NUCLEOTIDE SEQUENCE [LARGE SCALE GENOMIC DNA]</scope>
    <source>
        <strain evidence="7 8">DSM 7445</strain>
    </source>
</reference>
<dbReference type="EMBL" id="SLZQ01000002">
    <property type="protein sequence ID" value="TCS38691.1"/>
    <property type="molecule type" value="Genomic_DNA"/>
</dbReference>
<evidence type="ECO:0000256" key="1">
    <source>
        <dbReference type="ARBA" id="ARBA00001970"/>
    </source>
</evidence>
<keyword evidence="8" id="KW-1185">Reference proteome</keyword>
<evidence type="ECO:0000259" key="6">
    <source>
        <dbReference type="Pfam" id="PF21105"/>
    </source>
</evidence>
<dbReference type="AlphaFoldDB" id="A0A4R3I1U2"/>
<keyword evidence="2 7" id="KW-0575">Peroxidase</keyword>
<dbReference type="GO" id="GO:0020037">
    <property type="term" value="F:heme binding"/>
    <property type="evidence" value="ECO:0007669"/>
    <property type="project" value="InterPro"/>
</dbReference>
<proteinExistence type="predicted"/>
<dbReference type="PANTHER" id="PTHR30521">
    <property type="entry name" value="DEFERROCHELATASE/PEROXIDASE"/>
    <property type="match status" value="1"/>
</dbReference>
<dbReference type="RefSeq" id="WP_132257743.1">
    <property type="nucleotide sequence ID" value="NZ_SLZQ01000002.1"/>
</dbReference>
<name>A0A4R3I1U2_PAULE</name>
<comment type="caution">
    <text evidence="7">The sequence shown here is derived from an EMBL/GenBank/DDBJ whole genome shotgun (WGS) entry which is preliminary data.</text>
</comment>
<dbReference type="SUPFAM" id="SSF54909">
    <property type="entry name" value="Dimeric alpha+beta barrel"/>
    <property type="match status" value="1"/>
</dbReference>
<dbReference type="PROSITE" id="PS51404">
    <property type="entry name" value="DYP_PEROXIDASE"/>
    <property type="match status" value="1"/>
</dbReference>